<dbReference type="SUPFAM" id="SSF53335">
    <property type="entry name" value="S-adenosyl-L-methionine-dependent methyltransferases"/>
    <property type="match status" value="1"/>
</dbReference>
<dbReference type="Gene3D" id="3.40.50.150">
    <property type="entry name" value="Vaccinia Virus protein VP39"/>
    <property type="match status" value="1"/>
</dbReference>
<dbReference type="InterPro" id="IPR029063">
    <property type="entry name" value="SAM-dependent_MTases_sf"/>
</dbReference>
<organism evidence="2 3">
    <name type="scientific">Pyrobaculum ferrireducens</name>
    <dbReference type="NCBI Taxonomy" id="1104324"/>
    <lineage>
        <taxon>Archaea</taxon>
        <taxon>Thermoproteota</taxon>
        <taxon>Thermoprotei</taxon>
        <taxon>Thermoproteales</taxon>
        <taxon>Thermoproteaceae</taxon>
        <taxon>Pyrobaculum</taxon>
    </lineage>
</organism>
<reference evidence="2 3" key="1">
    <citation type="journal article" date="2012" name="J. Bacteriol.">
        <title>Complete genome sequence of strain 1860, a crenarchaeon of the genus pyrobaculum able to grow with various electron acceptors.</title>
        <authorList>
            <person name="Mardanov A.V."/>
            <person name="Gumerov V.M."/>
            <person name="Slobodkina G.B."/>
            <person name="Beletsky A.V."/>
            <person name="Bonch-Osmolovskaya E.A."/>
            <person name="Ravin N.V."/>
            <person name="Skryabin K.G."/>
        </authorList>
    </citation>
    <scope>NUCLEOTIDE SEQUENCE [LARGE SCALE GENOMIC DNA]</scope>
    <source>
        <strain evidence="2 3">1860</strain>
    </source>
</reference>
<evidence type="ECO:0000313" key="2">
    <source>
        <dbReference type="EMBL" id="AET33976.1"/>
    </source>
</evidence>
<dbReference type="KEGG" id="pyr:P186_2592"/>
<accession>G7VDJ7</accession>
<dbReference type="Proteomes" id="UP000005867">
    <property type="component" value="Chromosome"/>
</dbReference>
<dbReference type="OrthoDB" id="30774at2157"/>
<proteinExistence type="predicted"/>
<protein>
    <submittedName>
        <fullName evidence="2">Methyltransferase type 11</fullName>
    </submittedName>
</protein>
<dbReference type="HOGENOM" id="CLU_136007_0_0_2"/>
<dbReference type="GO" id="GO:0032259">
    <property type="term" value="P:methylation"/>
    <property type="evidence" value="ECO:0007669"/>
    <property type="project" value="UniProtKB-KW"/>
</dbReference>
<dbReference type="RefSeq" id="WP_014289801.1">
    <property type="nucleotide sequence ID" value="NC_016645.1"/>
</dbReference>
<keyword evidence="3" id="KW-1185">Reference proteome</keyword>
<gene>
    <name evidence="2" type="ORF">P186_2592</name>
</gene>
<dbReference type="CDD" id="cd02440">
    <property type="entry name" value="AdoMet_MTases"/>
    <property type="match status" value="1"/>
</dbReference>
<dbReference type="EMBL" id="CP003098">
    <property type="protein sequence ID" value="AET33976.1"/>
    <property type="molecule type" value="Genomic_DNA"/>
</dbReference>
<dbReference type="STRING" id="1104324.P186_2592"/>
<dbReference type="InterPro" id="IPR013216">
    <property type="entry name" value="Methyltransf_11"/>
</dbReference>
<dbReference type="eggNOG" id="arCOG05319">
    <property type="taxonomic scope" value="Archaea"/>
</dbReference>
<evidence type="ECO:0000259" key="1">
    <source>
        <dbReference type="Pfam" id="PF08241"/>
    </source>
</evidence>
<keyword evidence="2" id="KW-0489">Methyltransferase</keyword>
<feature type="domain" description="Methyltransferase type 11" evidence="1">
    <location>
        <begin position="19"/>
        <end position="109"/>
    </location>
</feature>
<dbReference type="AlphaFoldDB" id="G7VDJ7"/>
<sequence>MIEEIFQDLDALDLGSSAVDVGAGFGASTEYLLRRGVRVCAVDVDPGVVTSLRSRFRQFVEIGMLRLDLAPAEALPYRDAACNSAISVVALHHFRDVRRALLEMERVARRLVVVYDWAPEAGGVTNPHSPEELSQKMETAVEIAKTLGFEYTARRLWYRLLKRKTL</sequence>
<name>G7VDJ7_9CREN</name>
<dbReference type="BioCyc" id="PSP1104324:GJSN-2536-MONOMER"/>
<dbReference type="Pfam" id="PF08241">
    <property type="entry name" value="Methyltransf_11"/>
    <property type="match status" value="1"/>
</dbReference>
<dbReference type="GeneID" id="11594193"/>
<evidence type="ECO:0000313" key="3">
    <source>
        <dbReference type="Proteomes" id="UP000005867"/>
    </source>
</evidence>
<dbReference type="GO" id="GO:0008757">
    <property type="term" value="F:S-adenosylmethionine-dependent methyltransferase activity"/>
    <property type="evidence" value="ECO:0007669"/>
    <property type="project" value="InterPro"/>
</dbReference>
<keyword evidence="2" id="KW-0808">Transferase</keyword>